<evidence type="ECO:0000256" key="1">
    <source>
        <dbReference type="SAM" id="MobiDB-lite"/>
    </source>
</evidence>
<feature type="region of interest" description="Disordered" evidence="1">
    <location>
        <begin position="234"/>
        <end position="280"/>
    </location>
</feature>
<organism evidence="2">
    <name type="scientific">Sesamum latifolium</name>
    <dbReference type="NCBI Taxonomy" id="2727402"/>
    <lineage>
        <taxon>Eukaryota</taxon>
        <taxon>Viridiplantae</taxon>
        <taxon>Streptophyta</taxon>
        <taxon>Embryophyta</taxon>
        <taxon>Tracheophyta</taxon>
        <taxon>Spermatophyta</taxon>
        <taxon>Magnoliopsida</taxon>
        <taxon>eudicotyledons</taxon>
        <taxon>Gunneridae</taxon>
        <taxon>Pentapetalae</taxon>
        <taxon>asterids</taxon>
        <taxon>lamiids</taxon>
        <taxon>Lamiales</taxon>
        <taxon>Pedaliaceae</taxon>
        <taxon>Sesamum</taxon>
    </lineage>
</organism>
<sequence>MVRPIKTRFATTFLTLKRFHTKKANLKETFTFQKWTKGKYAKETQEKLVTSTILKTSFWNNVLYILKVVGPLVKVLRLVDGEKRLLIGYIYEAMDRAKEETATSFSNVEEKYRNSFDVIDGRWDIQFYRPLHTAGYYLNLEFYYSNPSVEKDKEVMDGLFKCIERALRRRYDARDTIDQIALRRLNLSDEDDDKENAPFERIKKYYVKGLFIKATKRASTFSKPTTKRLHLIDEDEEEKVNFNDTDEKDLDCYKSNSDQENKTNNEDEEEEEIGEDLDFD</sequence>
<feature type="compositionally biased region" description="Acidic residues" evidence="1">
    <location>
        <begin position="266"/>
        <end position="280"/>
    </location>
</feature>
<dbReference type="PANTHER" id="PTHR32166:SF74">
    <property type="entry name" value="OS05G0256350 PROTEIN"/>
    <property type="match status" value="1"/>
</dbReference>
<feature type="compositionally biased region" description="Acidic residues" evidence="1">
    <location>
        <begin position="234"/>
        <end position="249"/>
    </location>
</feature>
<dbReference type="PANTHER" id="PTHR32166">
    <property type="entry name" value="OSJNBA0013A04.12 PROTEIN"/>
    <property type="match status" value="1"/>
</dbReference>
<comment type="caution">
    <text evidence="2">The sequence shown here is derived from an EMBL/GenBank/DDBJ whole genome shotgun (WGS) entry which is preliminary data.</text>
</comment>
<reference evidence="2" key="1">
    <citation type="submission" date="2020-06" db="EMBL/GenBank/DDBJ databases">
        <authorList>
            <person name="Li T."/>
            <person name="Hu X."/>
            <person name="Zhang T."/>
            <person name="Song X."/>
            <person name="Zhang H."/>
            <person name="Dai N."/>
            <person name="Sheng W."/>
            <person name="Hou X."/>
            <person name="Wei L."/>
        </authorList>
    </citation>
    <scope>NUCLEOTIDE SEQUENCE</scope>
    <source>
        <strain evidence="2">KEN1</strain>
        <tissue evidence="2">Leaf</tissue>
    </source>
</reference>
<protein>
    <submittedName>
        <fullName evidence="2">Uncharacterized protein</fullName>
    </submittedName>
</protein>
<accession>A0AAW2TNY0</accession>
<evidence type="ECO:0000313" key="2">
    <source>
        <dbReference type="EMBL" id="KAL0406645.1"/>
    </source>
</evidence>
<reference evidence="2" key="2">
    <citation type="journal article" date="2024" name="Plant">
        <title>Genomic evolution and insights into agronomic trait innovations of Sesamum species.</title>
        <authorList>
            <person name="Miao H."/>
            <person name="Wang L."/>
            <person name="Qu L."/>
            <person name="Liu H."/>
            <person name="Sun Y."/>
            <person name="Le M."/>
            <person name="Wang Q."/>
            <person name="Wei S."/>
            <person name="Zheng Y."/>
            <person name="Lin W."/>
            <person name="Duan Y."/>
            <person name="Cao H."/>
            <person name="Xiong S."/>
            <person name="Wang X."/>
            <person name="Wei L."/>
            <person name="Li C."/>
            <person name="Ma Q."/>
            <person name="Ju M."/>
            <person name="Zhao R."/>
            <person name="Li G."/>
            <person name="Mu C."/>
            <person name="Tian Q."/>
            <person name="Mei H."/>
            <person name="Zhang T."/>
            <person name="Gao T."/>
            <person name="Zhang H."/>
        </authorList>
    </citation>
    <scope>NUCLEOTIDE SEQUENCE</scope>
    <source>
        <strain evidence="2">KEN1</strain>
    </source>
</reference>
<dbReference type="EMBL" id="JACGWN010000014">
    <property type="protein sequence ID" value="KAL0406645.1"/>
    <property type="molecule type" value="Genomic_DNA"/>
</dbReference>
<proteinExistence type="predicted"/>
<gene>
    <name evidence="2" type="ORF">Slati_3978400</name>
</gene>
<name>A0AAW2TNY0_9LAMI</name>
<dbReference type="SUPFAM" id="SSF53098">
    <property type="entry name" value="Ribonuclease H-like"/>
    <property type="match status" value="1"/>
</dbReference>
<dbReference type="InterPro" id="IPR012337">
    <property type="entry name" value="RNaseH-like_sf"/>
</dbReference>
<dbReference type="AlphaFoldDB" id="A0AAW2TNY0"/>